<dbReference type="CDD" id="cd14014">
    <property type="entry name" value="STKc_PknB_like"/>
    <property type="match status" value="1"/>
</dbReference>
<dbReference type="PROSITE" id="PS00678">
    <property type="entry name" value="WD_REPEATS_1"/>
    <property type="match status" value="4"/>
</dbReference>
<dbReference type="InterPro" id="IPR019775">
    <property type="entry name" value="WD40_repeat_CS"/>
</dbReference>
<proteinExistence type="predicted"/>
<dbReference type="CDD" id="cd00200">
    <property type="entry name" value="WD40"/>
    <property type="match status" value="1"/>
</dbReference>
<name>A0A7W8Z6L7_9ACTN</name>
<keyword evidence="2" id="KW-0677">Repeat</keyword>
<dbReference type="RefSeq" id="WP_184612622.1">
    <property type="nucleotide sequence ID" value="NZ_BOOS01000015.1"/>
</dbReference>
<dbReference type="Gene3D" id="3.30.200.20">
    <property type="entry name" value="Phosphorylase Kinase, domain 1"/>
    <property type="match status" value="1"/>
</dbReference>
<dbReference type="Gene3D" id="1.10.510.10">
    <property type="entry name" value="Transferase(Phosphotransferase) domain 1"/>
    <property type="match status" value="1"/>
</dbReference>
<dbReference type="InterPro" id="IPR008271">
    <property type="entry name" value="Ser/Thr_kinase_AS"/>
</dbReference>
<comment type="caution">
    <text evidence="6">The sequence shown here is derived from an EMBL/GenBank/DDBJ whole genome shotgun (WGS) entry which is preliminary data.</text>
</comment>
<dbReference type="InterPro" id="IPR015943">
    <property type="entry name" value="WD40/YVTN_repeat-like_dom_sf"/>
</dbReference>
<reference evidence="6 7" key="1">
    <citation type="submission" date="2020-08" db="EMBL/GenBank/DDBJ databases">
        <title>Sequencing the genomes of 1000 actinobacteria strains.</title>
        <authorList>
            <person name="Klenk H.-P."/>
        </authorList>
    </citation>
    <scope>NUCLEOTIDE SEQUENCE [LARGE SCALE GENOMIC DNA]</scope>
    <source>
        <strain evidence="6 7">DSM 45790</strain>
    </source>
</reference>
<evidence type="ECO:0000256" key="3">
    <source>
        <dbReference type="PROSITE-ProRule" id="PRU00221"/>
    </source>
</evidence>
<dbReference type="PROSITE" id="PS50011">
    <property type="entry name" value="PROTEIN_KINASE_DOM"/>
    <property type="match status" value="1"/>
</dbReference>
<dbReference type="InterPro" id="IPR020472">
    <property type="entry name" value="WD40_PAC1"/>
</dbReference>
<dbReference type="SUPFAM" id="SSF56112">
    <property type="entry name" value="Protein kinase-like (PK-like)"/>
    <property type="match status" value="1"/>
</dbReference>
<accession>A0A7W8Z6L7</accession>
<dbReference type="EMBL" id="JACHBR010000001">
    <property type="protein sequence ID" value="MBB5628048.1"/>
    <property type="molecule type" value="Genomic_DNA"/>
</dbReference>
<dbReference type="InterPro" id="IPR000719">
    <property type="entry name" value="Prot_kinase_dom"/>
</dbReference>
<dbReference type="PRINTS" id="PR00320">
    <property type="entry name" value="GPROTEINBRPT"/>
</dbReference>
<dbReference type="InterPro" id="IPR011009">
    <property type="entry name" value="Kinase-like_dom_sf"/>
</dbReference>
<feature type="repeat" description="WD" evidence="3">
    <location>
        <begin position="696"/>
        <end position="731"/>
    </location>
</feature>
<dbReference type="PANTHER" id="PTHR22847:SF637">
    <property type="entry name" value="WD REPEAT DOMAIN 5B"/>
    <property type="match status" value="1"/>
</dbReference>
<feature type="region of interest" description="Disordered" evidence="4">
    <location>
        <begin position="378"/>
        <end position="411"/>
    </location>
</feature>
<dbReference type="Pfam" id="PF00400">
    <property type="entry name" value="WD40"/>
    <property type="match status" value="6"/>
</dbReference>
<feature type="repeat" description="WD" evidence="3">
    <location>
        <begin position="606"/>
        <end position="649"/>
    </location>
</feature>
<evidence type="ECO:0000256" key="2">
    <source>
        <dbReference type="ARBA" id="ARBA00022737"/>
    </source>
</evidence>
<feature type="repeat" description="WD" evidence="3">
    <location>
        <begin position="561"/>
        <end position="596"/>
    </location>
</feature>
<feature type="compositionally biased region" description="Low complexity" evidence="4">
    <location>
        <begin position="393"/>
        <end position="411"/>
    </location>
</feature>
<dbReference type="SMART" id="SM00320">
    <property type="entry name" value="WD40"/>
    <property type="match status" value="7"/>
</dbReference>
<evidence type="ECO:0000313" key="7">
    <source>
        <dbReference type="Proteomes" id="UP000588112"/>
    </source>
</evidence>
<dbReference type="GO" id="GO:0005524">
    <property type="term" value="F:ATP binding"/>
    <property type="evidence" value="ECO:0007669"/>
    <property type="project" value="InterPro"/>
</dbReference>
<feature type="repeat" description="WD" evidence="3">
    <location>
        <begin position="651"/>
        <end position="694"/>
    </location>
</feature>
<dbReference type="InterPro" id="IPR036322">
    <property type="entry name" value="WD40_repeat_dom_sf"/>
</dbReference>
<dbReference type="Pfam" id="PF00069">
    <property type="entry name" value="Pkinase"/>
    <property type="match status" value="1"/>
</dbReference>
<dbReference type="Gene3D" id="2.130.10.10">
    <property type="entry name" value="YVTN repeat-like/Quinoprotein amine dehydrogenase"/>
    <property type="match status" value="2"/>
</dbReference>
<dbReference type="PANTHER" id="PTHR22847">
    <property type="entry name" value="WD40 REPEAT PROTEIN"/>
    <property type="match status" value="1"/>
</dbReference>
<dbReference type="AlphaFoldDB" id="A0A7W8Z6L7"/>
<sequence>MSVPQPPGPGAAGQVGGYRLVRRLGGGGQGVVYLGRSPSGEDVAVKVLHAWMSDDADARRRFMREVDVARRVAPFCTAKVLDMGIEDDRPYIVSEYVPGTSLEELVRSAGPRTGGGLQRLAVATMSALAAIHRAGIVHRDFKPSNIILGPEGPVVIDFGISRALDATRLTGTGSVGTPPYMAPEQFTDEASAGQSADVFSWACTMVFAATGHRAFPGETVPAVVNAILHREPDLSGVPEGLAPVLAACLAKNPGERPGTAELLRVLTGEDLPPAPPGTARPVPTLPLGVPWPTAPGPARPGVPSGPAGPEVPTGPGPRIPTLPARPGVPTGPSPSEVPAATVEQVRRGVPRRALLAAGAGVAAIAAAAVTVPSLLRERDNGGQGGPGALSTVTPARSTPARSRAASPTPAASAPVRAFGTALYDPITDHGNDIRSIAVGLLRGAPVAVSGGDDQTVRVFDLTGGRQLGKPYTRHTGWVRAVAVTELDGAPVAVTGSDDDTVRVWDIATRQAVGSPFTGHTGDVKALAVGHLGGAPVVVSGGVDLSLRVWDPATGKEVRPAMRGHTGTIWSIAYGEVDGRPVVVTAGDDRTVRVWDLTKGVQLGGSLLGHKESVRAVAFGRLDGRPVAVSGGVDKTMRVWDVAAYRQVGDTISGHDGPVWAVAFDEVDDVPLAISGSDDSTVRVWDLRSGKPVGKAFTGHTDCVWAVTTGRVGGAPVVVSGSRDETVRVWSLAPPFPPSAS</sequence>
<dbReference type="GO" id="GO:0004672">
    <property type="term" value="F:protein kinase activity"/>
    <property type="evidence" value="ECO:0007669"/>
    <property type="project" value="InterPro"/>
</dbReference>
<feature type="domain" description="Protein kinase" evidence="5">
    <location>
        <begin position="18"/>
        <end position="271"/>
    </location>
</feature>
<dbReference type="PROSITE" id="PS00108">
    <property type="entry name" value="PROTEIN_KINASE_ST"/>
    <property type="match status" value="1"/>
</dbReference>
<protein>
    <recommendedName>
        <fullName evidence="5">Protein kinase domain-containing protein</fullName>
    </recommendedName>
</protein>
<feature type="repeat" description="WD" evidence="3">
    <location>
        <begin position="471"/>
        <end position="514"/>
    </location>
</feature>
<evidence type="ECO:0000256" key="4">
    <source>
        <dbReference type="SAM" id="MobiDB-lite"/>
    </source>
</evidence>
<gene>
    <name evidence="6" type="ORF">BJ981_003747</name>
</gene>
<evidence type="ECO:0000256" key="1">
    <source>
        <dbReference type="ARBA" id="ARBA00022574"/>
    </source>
</evidence>
<dbReference type="SUPFAM" id="SSF50978">
    <property type="entry name" value="WD40 repeat-like"/>
    <property type="match status" value="1"/>
</dbReference>
<evidence type="ECO:0000259" key="5">
    <source>
        <dbReference type="PROSITE" id="PS50011"/>
    </source>
</evidence>
<evidence type="ECO:0000313" key="6">
    <source>
        <dbReference type="EMBL" id="MBB5628048.1"/>
    </source>
</evidence>
<keyword evidence="7" id="KW-1185">Reference proteome</keyword>
<feature type="repeat" description="WD" evidence="3">
    <location>
        <begin position="516"/>
        <end position="559"/>
    </location>
</feature>
<dbReference type="PROSITE" id="PS50082">
    <property type="entry name" value="WD_REPEATS_2"/>
    <property type="match status" value="6"/>
</dbReference>
<dbReference type="InterPro" id="IPR001680">
    <property type="entry name" value="WD40_rpt"/>
</dbReference>
<dbReference type="PROSITE" id="PS50294">
    <property type="entry name" value="WD_REPEATS_REGION"/>
    <property type="match status" value="4"/>
</dbReference>
<dbReference type="Proteomes" id="UP000588112">
    <property type="component" value="Unassembled WGS sequence"/>
</dbReference>
<organism evidence="6 7">
    <name type="scientific">Sphaerisporangium krabiense</name>
    <dbReference type="NCBI Taxonomy" id="763782"/>
    <lineage>
        <taxon>Bacteria</taxon>
        <taxon>Bacillati</taxon>
        <taxon>Actinomycetota</taxon>
        <taxon>Actinomycetes</taxon>
        <taxon>Streptosporangiales</taxon>
        <taxon>Streptosporangiaceae</taxon>
        <taxon>Sphaerisporangium</taxon>
    </lineage>
</organism>
<keyword evidence="1 3" id="KW-0853">WD repeat</keyword>
<feature type="region of interest" description="Disordered" evidence="4">
    <location>
        <begin position="292"/>
        <end position="340"/>
    </location>
</feature>